<evidence type="ECO:0000256" key="3">
    <source>
        <dbReference type="SAM" id="Phobius"/>
    </source>
</evidence>
<gene>
    <name evidence="6" type="ORF">SPACI_047100</name>
</gene>
<dbReference type="Pfam" id="PF11611">
    <property type="entry name" value="DUF4352"/>
    <property type="match status" value="1"/>
</dbReference>
<evidence type="ECO:0000313" key="6">
    <source>
        <dbReference type="EMBL" id="XFO74600.1"/>
    </source>
</evidence>
<dbReference type="EMBL" id="CP155571">
    <property type="protein sequence ID" value="XFO74600.1"/>
    <property type="molecule type" value="Genomic_DNA"/>
</dbReference>
<reference evidence="6" key="1">
    <citation type="submission" date="2024-05" db="EMBL/GenBank/DDBJ databases">
        <title>Isolation and characterization of Sporomusa carbonis sp. nov., a carboxydotrophic hydrogenogen in the genus of Sporomusa isolated from a charcoal burning pile.</title>
        <authorList>
            <person name="Boeer T."/>
            <person name="Rosenbaum F."/>
            <person name="Eysell L."/>
            <person name="Mueller V."/>
            <person name="Daniel R."/>
            <person name="Poehlein A."/>
        </authorList>
    </citation>
    <scope>NUCLEOTIDE SEQUENCE [LARGE SCALE GENOMIC DNA]</scope>
    <source>
        <strain evidence="6">DSM 3132</strain>
    </source>
</reference>
<feature type="compositionally biased region" description="Polar residues" evidence="2">
    <location>
        <begin position="78"/>
        <end position="92"/>
    </location>
</feature>
<feature type="region of interest" description="Disordered" evidence="2">
    <location>
        <begin position="78"/>
        <end position="99"/>
    </location>
</feature>
<keyword evidence="7" id="KW-1185">Reference proteome</keyword>
<evidence type="ECO:0008006" key="8">
    <source>
        <dbReference type="Google" id="ProtNLM"/>
    </source>
</evidence>
<evidence type="ECO:0000259" key="5">
    <source>
        <dbReference type="Pfam" id="PF13240"/>
    </source>
</evidence>
<feature type="domain" description="DUF4352" evidence="4">
    <location>
        <begin position="118"/>
        <end position="233"/>
    </location>
</feature>
<keyword evidence="3" id="KW-0812">Transmembrane</keyword>
<evidence type="ECO:0000256" key="1">
    <source>
        <dbReference type="ARBA" id="ARBA00022729"/>
    </source>
</evidence>
<evidence type="ECO:0000259" key="4">
    <source>
        <dbReference type="Pfam" id="PF11611"/>
    </source>
</evidence>
<sequence>MAFCPNCGKEIQDDAKFCPGCGKKMEDQAQSNQTNIPTVPQVNSPEKKVSKKQGCFGCLGIIIILIVVGSFLGSNGNKSTNTAAPSTSSQKQEQPKEPEYKYTCDVQGIGKVKGAIVSDVGVAIAEIKSADSIDSQFTSTKAQGVFKILYVVASNHQKDAVTMDSASMKLIDDKGREYSHSTHGDTALQMKGRETFFLEQINPGNTAGGHIAFDVPKDANIVKMQFRGGMSGKKGELPFKIMPAE</sequence>
<dbReference type="Gene3D" id="2.60.40.1240">
    <property type="match status" value="1"/>
</dbReference>
<dbReference type="InterPro" id="IPR029050">
    <property type="entry name" value="Immunoprotect_excell_Ig-like"/>
</dbReference>
<proteinExistence type="predicted"/>
<dbReference type="RefSeq" id="WP_093793300.1">
    <property type="nucleotide sequence ID" value="NZ_CP155571.1"/>
</dbReference>
<evidence type="ECO:0000256" key="2">
    <source>
        <dbReference type="SAM" id="MobiDB-lite"/>
    </source>
</evidence>
<accession>A0ABZ3J8G8</accession>
<name>A0ABZ3J8G8_SPOA4</name>
<keyword evidence="3" id="KW-0472">Membrane</keyword>
<keyword evidence="1" id="KW-0732">Signal</keyword>
<feature type="domain" description="Zinc-ribbon" evidence="5">
    <location>
        <begin position="3"/>
        <end position="24"/>
    </location>
</feature>
<keyword evidence="3" id="KW-1133">Transmembrane helix</keyword>
<feature type="transmembrane region" description="Helical" evidence="3">
    <location>
        <begin position="54"/>
        <end position="73"/>
    </location>
</feature>
<evidence type="ECO:0000313" key="7">
    <source>
        <dbReference type="Proteomes" id="UP000216052"/>
    </source>
</evidence>
<dbReference type="Pfam" id="PF13240">
    <property type="entry name" value="Zn_Ribbon_1"/>
    <property type="match status" value="1"/>
</dbReference>
<dbReference type="Proteomes" id="UP000216052">
    <property type="component" value="Chromosome"/>
</dbReference>
<dbReference type="InterPro" id="IPR029051">
    <property type="entry name" value="DUF4352"/>
</dbReference>
<protein>
    <recommendedName>
        <fullName evidence="8">Telomeric repeat-binding factor 2</fullName>
    </recommendedName>
</protein>
<dbReference type="InterPro" id="IPR026870">
    <property type="entry name" value="Zinc_ribbon_dom"/>
</dbReference>
<organism evidence="6 7">
    <name type="scientific">Sporomusa acidovorans (strain ATCC 49682 / DSM 3132 / Mol)</name>
    <dbReference type="NCBI Taxonomy" id="1123286"/>
    <lineage>
        <taxon>Bacteria</taxon>
        <taxon>Bacillati</taxon>
        <taxon>Bacillota</taxon>
        <taxon>Negativicutes</taxon>
        <taxon>Selenomonadales</taxon>
        <taxon>Sporomusaceae</taxon>
        <taxon>Sporomusa</taxon>
    </lineage>
</organism>